<proteinExistence type="predicted"/>
<gene>
    <name evidence="1" type="ORF">A2972_04130</name>
</gene>
<accession>A0A1F4Z5Y9</accession>
<name>A0A1F4Z5Y9_9BACT</name>
<dbReference type="AlphaFoldDB" id="A0A1F4Z5Y9"/>
<protein>
    <submittedName>
        <fullName evidence="1">Uncharacterized protein</fullName>
    </submittedName>
</protein>
<evidence type="ECO:0000313" key="2">
    <source>
        <dbReference type="Proteomes" id="UP000176822"/>
    </source>
</evidence>
<dbReference type="Proteomes" id="UP000176822">
    <property type="component" value="Unassembled WGS sequence"/>
</dbReference>
<dbReference type="EMBL" id="MEXM01000011">
    <property type="protein sequence ID" value="OGD01386.1"/>
    <property type="molecule type" value="Genomic_DNA"/>
</dbReference>
<sequence>MAVEDLYTLAEDTLHRLRQIRGAVLEEKPEYFAGKALEDAEQLVDGLTGVALLKWGTSNAGLNKSIESLNDLLSDTASRWGDLYACTARGINNGTDLISWMKTIAWNQNPWQILMRNNKQDENRKPAEHDMVVSPLSTGPILIRLAQRKSSLNLQVAMAVVDDLSTWDVRKGLKREVYLSQKTSWPKGELKPAESGFTWVLDDSRTLGDTVSGLVKKLKQLPGLESRLIY</sequence>
<evidence type="ECO:0000313" key="1">
    <source>
        <dbReference type="EMBL" id="OGD01386.1"/>
    </source>
</evidence>
<reference evidence="1 2" key="1">
    <citation type="journal article" date="2016" name="Nat. Commun.">
        <title>Thousands of microbial genomes shed light on interconnected biogeochemical processes in an aquifer system.</title>
        <authorList>
            <person name="Anantharaman K."/>
            <person name="Brown C.T."/>
            <person name="Hug L.A."/>
            <person name="Sharon I."/>
            <person name="Castelle C.J."/>
            <person name="Probst A.J."/>
            <person name="Thomas B.C."/>
            <person name="Singh A."/>
            <person name="Wilkins M.J."/>
            <person name="Karaoz U."/>
            <person name="Brodie E.L."/>
            <person name="Williams K.H."/>
            <person name="Hubbard S.S."/>
            <person name="Banfield J.F."/>
        </authorList>
    </citation>
    <scope>NUCLEOTIDE SEQUENCE [LARGE SCALE GENOMIC DNA]</scope>
</reference>
<organism evidence="1 2">
    <name type="scientific">Candidatus Amesbacteria bacterium RIFCSPLOWO2_01_FULL_47_33</name>
    <dbReference type="NCBI Taxonomy" id="1797258"/>
    <lineage>
        <taxon>Bacteria</taxon>
        <taxon>Candidatus Amesiibacteriota</taxon>
    </lineage>
</organism>
<comment type="caution">
    <text evidence="1">The sequence shown here is derived from an EMBL/GenBank/DDBJ whole genome shotgun (WGS) entry which is preliminary data.</text>
</comment>